<dbReference type="AlphaFoldDB" id="A0AAU7W033"/>
<feature type="transmembrane region" description="Helical" evidence="1">
    <location>
        <begin position="101"/>
        <end position="122"/>
    </location>
</feature>
<name>A0AAU7W033_9MICO</name>
<proteinExistence type="predicted"/>
<evidence type="ECO:0000313" key="2">
    <source>
        <dbReference type="EMBL" id="XBX79142.1"/>
    </source>
</evidence>
<feature type="transmembrane region" description="Helical" evidence="1">
    <location>
        <begin position="137"/>
        <end position="158"/>
    </location>
</feature>
<keyword evidence="1" id="KW-1133">Transmembrane helix</keyword>
<accession>A0AAU7W033</accession>
<protein>
    <submittedName>
        <fullName evidence="2">Uncharacterized protein</fullName>
    </submittedName>
</protein>
<evidence type="ECO:0000256" key="1">
    <source>
        <dbReference type="SAM" id="Phobius"/>
    </source>
</evidence>
<dbReference type="EMBL" id="CP158357">
    <property type="protein sequence ID" value="XBX79142.1"/>
    <property type="molecule type" value="Genomic_DNA"/>
</dbReference>
<sequence length="183" mass="19359">MIDRPSPRTAEHPMAFRWSEFRRGALAALISFNVLFLPVATIVGTISTGNPSGILVVFFYVALLHLVYVLAISAAATVIGGCAAYGLGVLLRGVSSVRRHVFAFAGLGLLVGGIVILIVGSWPKAENDIYGTLLDQITTPIVALPLLALCAFSVAYGWHWTASRALEADGVEPVSTPEGQLPD</sequence>
<keyword evidence="1" id="KW-0472">Membrane</keyword>
<organism evidence="2">
    <name type="scientific">Microbacterium sp. A8/3-1</name>
    <dbReference type="NCBI Taxonomy" id="3160749"/>
    <lineage>
        <taxon>Bacteria</taxon>
        <taxon>Bacillati</taxon>
        <taxon>Actinomycetota</taxon>
        <taxon>Actinomycetes</taxon>
        <taxon>Micrococcales</taxon>
        <taxon>Microbacteriaceae</taxon>
        <taxon>Microbacterium</taxon>
    </lineage>
</organism>
<feature type="transmembrane region" description="Helical" evidence="1">
    <location>
        <begin position="58"/>
        <end position="89"/>
    </location>
</feature>
<dbReference type="RefSeq" id="WP_350352243.1">
    <property type="nucleotide sequence ID" value="NZ_CP158357.1"/>
</dbReference>
<keyword evidence="1" id="KW-0812">Transmembrane</keyword>
<reference evidence="2" key="1">
    <citation type="submission" date="2024-06" db="EMBL/GenBank/DDBJ databases">
        <title>Draft genome sequence of Microbacterium sp. strain A8/3-1, isolated from Oxytropis tragacanthoides Fisch. ex DC. Root nodules in the Altai region of Russia.</title>
        <authorList>
            <person name="Sazanova A."/>
            <person name="Guro P."/>
            <person name="Kuznetsova I."/>
            <person name="Belimov A."/>
            <person name="Safronova V."/>
        </authorList>
    </citation>
    <scope>NUCLEOTIDE SEQUENCE</scope>
    <source>
        <strain evidence="2">A8/3-1</strain>
    </source>
</reference>
<feature type="transmembrane region" description="Helical" evidence="1">
    <location>
        <begin position="24"/>
        <end position="46"/>
    </location>
</feature>
<gene>
    <name evidence="2" type="ORF">ABS642_03340</name>
</gene>